<sequence length="560" mass="65168">MIFIIQNGIYGHFLTILVVRMIIPLELFMFRAVESGIKLSGFTELLKIRAVEGKIPFPSRHDWDSFFRDAKHMNEMKPGERPDTIHFQDLPCRWFAHVEDHSNQQQPSEFVLKKVFQTFGEIRVIDIPCLDIYRKQMSSSVSGMSTFSFNEDVVFEAYVQFKEYIGFAKCMHGFQGKKLVLIVDKDKAWSTNIKVDFDKTKHLSEYSIKKRMLEREKLLSIQREREEKEEIDKGESGLNGQEKLSRKIALEERKLLIAQRKLESIRLLDELFARIKVYHRKEVMTLRAMEGENKENVKDEDKKISETIPVWFDGKCKKAINIRNYFRKKLENNPDNNEVSIQYEKAKLHAKTVLRKAKKAFMEKEEKIPNDMVVKEKKLREKLVNSLKMQQQQAMVHQQKKVEKVVRGKMLNKSADAVGNEDTDLSDSSDLSSSSSDTSSLSEEEKENEETPTKAPQANENNQGGFNPNGPNQWGPNQWGPNQWGNGPNQWGPQQNFPGGPNYMPSPDELKAFYDNRGRGRVFRIPETFPSKISRYAYDERIFRPSRTRVFPISSSWYAR</sequence>
<evidence type="ECO:0000313" key="4">
    <source>
        <dbReference type="Proteomes" id="UP000326759"/>
    </source>
</evidence>
<reference evidence="3 4" key="1">
    <citation type="journal article" date="2019" name="PLoS Biol.">
        <title>Sex chromosomes control vertical transmission of feminizing Wolbachia symbionts in an isopod.</title>
        <authorList>
            <person name="Becking T."/>
            <person name="Chebbi M.A."/>
            <person name="Giraud I."/>
            <person name="Moumen B."/>
            <person name="Laverre T."/>
            <person name="Caubet Y."/>
            <person name="Peccoud J."/>
            <person name="Gilbert C."/>
            <person name="Cordaux R."/>
        </authorList>
    </citation>
    <scope>NUCLEOTIDE SEQUENCE [LARGE SCALE GENOMIC DNA]</scope>
    <source>
        <strain evidence="3">ANa2</strain>
        <tissue evidence="3">Whole body excluding digestive tract and cuticle</tissue>
    </source>
</reference>
<proteinExistence type="predicted"/>
<dbReference type="Proteomes" id="UP000326759">
    <property type="component" value="Unassembled WGS sequence"/>
</dbReference>
<keyword evidence="2" id="KW-0812">Transmembrane</keyword>
<dbReference type="InterPro" id="IPR056852">
    <property type="entry name" value="AK17A/B"/>
</dbReference>
<feature type="compositionally biased region" description="Low complexity" evidence="1">
    <location>
        <begin position="428"/>
        <end position="441"/>
    </location>
</feature>
<feature type="compositionally biased region" description="Low complexity" evidence="1">
    <location>
        <begin position="461"/>
        <end position="497"/>
    </location>
</feature>
<gene>
    <name evidence="3" type="primary">AKAP17A</name>
    <name evidence="3" type="ORF">Anas_11690</name>
</gene>
<keyword evidence="2" id="KW-1133">Transmembrane helix</keyword>
<evidence type="ECO:0000313" key="3">
    <source>
        <dbReference type="EMBL" id="KAB7493945.1"/>
    </source>
</evidence>
<dbReference type="PANTHER" id="PTHR12484:SF4">
    <property type="entry name" value="A-KINASE ANCHOR PROTEIN 17A"/>
    <property type="match status" value="1"/>
</dbReference>
<organism evidence="3 4">
    <name type="scientific">Armadillidium nasatum</name>
    <dbReference type="NCBI Taxonomy" id="96803"/>
    <lineage>
        <taxon>Eukaryota</taxon>
        <taxon>Metazoa</taxon>
        <taxon>Ecdysozoa</taxon>
        <taxon>Arthropoda</taxon>
        <taxon>Crustacea</taxon>
        <taxon>Multicrustacea</taxon>
        <taxon>Malacostraca</taxon>
        <taxon>Eumalacostraca</taxon>
        <taxon>Peracarida</taxon>
        <taxon>Isopoda</taxon>
        <taxon>Oniscidea</taxon>
        <taxon>Crinocheta</taxon>
        <taxon>Armadillidiidae</taxon>
        <taxon>Armadillidium</taxon>
    </lineage>
</organism>
<dbReference type="OrthoDB" id="1918237at2759"/>
<dbReference type="Pfam" id="PF25015">
    <property type="entry name" value="RBD_AKAP-17A"/>
    <property type="match status" value="1"/>
</dbReference>
<evidence type="ECO:0000256" key="2">
    <source>
        <dbReference type="SAM" id="Phobius"/>
    </source>
</evidence>
<comment type="caution">
    <text evidence="3">The sequence shown here is derived from an EMBL/GenBank/DDBJ whole genome shotgun (WGS) entry which is preliminary data.</text>
</comment>
<name>A0A5N5SIP6_9CRUS</name>
<keyword evidence="3" id="KW-0808">Transferase</keyword>
<dbReference type="EMBL" id="SEYY01024719">
    <property type="protein sequence ID" value="KAB7493945.1"/>
    <property type="molecule type" value="Genomic_DNA"/>
</dbReference>
<feature type="region of interest" description="Disordered" evidence="1">
    <location>
        <begin position="413"/>
        <end position="497"/>
    </location>
</feature>
<dbReference type="PANTHER" id="PTHR12484">
    <property type="entry name" value="B-LYMPHOCYTE ANTIGEN-RELATED"/>
    <property type="match status" value="1"/>
</dbReference>
<accession>A0A5N5SIP6</accession>
<keyword evidence="4" id="KW-1185">Reference proteome</keyword>
<evidence type="ECO:0000256" key="1">
    <source>
        <dbReference type="SAM" id="MobiDB-lite"/>
    </source>
</evidence>
<keyword evidence="3" id="KW-0418">Kinase</keyword>
<keyword evidence="2" id="KW-0472">Membrane</keyword>
<dbReference type="AlphaFoldDB" id="A0A5N5SIP6"/>
<protein>
    <submittedName>
        <fullName evidence="3">A-kinase anchor protein 17A</fullName>
    </submittedName>
</protein>
<dbReference type="CDD" id="cd12264">
    <property type="entry name" value="RRM_AKAP17A"/>
    <property type="match status" value="1"/>
</dbReference>
<dbReference type="GO" id="GO:0016301">
    <property type="term" value="F:kinase activity"/>
    <property type="evidence" value="ECO:0007669"/>
    <property type="project" value="UniProtKB-KW"/>
</dbReference>
<feature type="transmembrane region" description="Helical" evidence="2">
    <location>
        <begin position="12"/>
        <end position="30"/>
    </location>
</feature>